<dbReference type="EMBL" id="CH476749">
    <property type="protein sequence ID" value="EIE91248.1"/>
    <property type="molecule type" value="Genomic_DNA"/>
</dbReference>
<keyword evidence="2" id="KW-1185">Reference proteome</keyword>
<organism evidence="1 2">
    <name type="scientific">Rhizopus delemar (strain RA 99-880 / ATCC MYA-4621 / FGSC 9543 / NRRL 43880)</name>
    <name type="common">Mucormycosis agent</name>
    <name type="synonym">Rhizopus arrhizus var. delemar</name>
    <dbReference type="NCBI Taxonomy" id="246409"/>
    <lineage>
        <taxon>Eukaryota</taxon>
        <taxon>Fungi</taxon>
        <taxon>Fungi incertae sedis</taxon>
        <taxon>Mucoromycota</taxon>
        <taxon>Mucoromycotina</taxon>
        <taxon>Mucoromycetes</taxon>
        <taxon>Mucorales</taxon>
        <taxon>Mucorineae</taxon>
        <taxon>Rhizopodaceae</taxon>
        <taxon>Rhizopus</taxon>
    </lineage>
</organism>
<evidence type="ECO:0000313" key="1">
    <source>
        <dbReference type="EMBL" id="EIE91248.1"/>
    </source>
</evidence>
<proteinExistence type="predicted"/>
<dbReference type="AlphaFoldDB" id="I1CS18"/>
<reference evidence="1 2" key="1">
    <citation type="journal article" date="2009" name="PLoS Genet.">
        <title>Genomic analysis of the basal lineage fungus Rhizopus oryzae reveals a whole-genome duplication.</title>
        <authorList>
            <person name="Ma L.-J."/>
            <person name="Ibrahim A.S."/>
            <person name="Skory C."/>
            <person name="Grabherr M.G."/>
            <person name="Burger G."/>
            <person name="Butler M."/>
            <person name="Elias M."/>
            <person name="Idnurm A."/>
            <person name="Lang B.F."/>
            <person name="Sone T."/>
            <person name="Abe A."/>
            <person name="Calvo S.E."/>
            <person name="Corrochano L.M."/>
            <person name="Engels R."/>
            <person name="Fu J."/>
            <person name="Hansberg W."/>
            <person name="Kim J.-M."/>
            <person name="Kodira C.D."/>
            <person name="Koehrsen M.J."/>
            <person name="Liu B."/>
            <person name="Miranda-Saavedra D."/>
            <person name="O'Leary S."/>
            <person name="Ortiz-Castellanos L."/>
            <person name="Poulter R."/>
            <person name="Rodriguez-Romero J."/>
            <person name="Ruiz-Herrera J."/>
            <person name="Shen Y.-Q."/>
            <person name="Zeng Q."/>
            <person name="Galagan J."/>
            <person name="Birren B.W."/>
            <person name="Cuomo C.A."/>
            <person name="Wickes B.L."/>
        </authorList>
    </citation>
    <scope>NUCLEOTIDE SEQUENCE [LARGE SCALE GENOMIC DNA]</scope>
    <source>
        <strain evidence="2">RA 99-880 / ATCC MYA-4621 / FGSC 9543 / NRRL 43880</strain>
    </source>
</reference>
<dbReference type="Proteomes" id="UP000009138">
    <property type="component" value="Unassembled WGS sequence"/>
</dbReference>
<gene>
    <name evidence="1" type="ORF">RO3G_15959</name>
</gene>
<dbReference type="InParanoid" id="I1CS18"/>
<accession>I1CS18</accession>
<name>I1CS18_RHIO9</name>
<sequence>MLKNSVAFPLVTYEGIRAMIMTREQLKKKQNNKPLEHLRLLNNQPRSISSITSNLPTNVHCRHC</sequence>
<dbReference type="VEuPathDB" id="FungiDB:RO3G_15959"/>
<dbReference type="GeneID" id="93622924"/>
<dbReference type="OrthoDB" id="2255563at2759"/>
<dbReference type="RefSeq" id="XP_067526644.1">
    <property type="nucleotide sequence ID" value="XM_067670543.1"/>
</dbReference>
<evidence type="ECO:0000313" key="2">
    <source>
        <dbReference type="Proteomes" id="UP000009138"/>
    </source>
</evidence>
<protein>
    <submittedName>
        <fullName evidence="1">Uncharacterized protein</fullName>
    </submittedName>
</protein>